<sequence length="957" mass="108068">MSSEESDVDDIDIDSLKAEIQNLSEQIKLDPFAYDAHVRRIKLLRAAKEYDLLHDARELMAENFPLTPGTYSASFVIIFLLFFFFLELWLDWFEDERALLKEDDSRDPIESLFKRALNDYQSVDLWLEYCHFAIGEIAASGDLDRTRSVLESALLSQGLNFSNGHVLFEIYREFEKVCLVQLQCNNADEAAMEDQVKKIDSIYRRHLAVPHIDLDSTMEEYKEFLEGSEPSPACIADFEAAKKKWEALEKFELKISDIKEDQEGDKEEYEDEPKDQSALLTAWQDYLNYSLERATRKGTKANIKKAEGTGEMSVTPLEMICLYERAITDLCLHAEIWQQAADYLEIYVSADQQRLIDTLKRAVRNVTWSADLWCRYARAVETKALTEFAHSSANGDQMEEGSTYNISKEFDPVRQVFENALCNAFSTPSELTAVWMGYCDFLLRLISNFNDPQIKDRTTKMLRDNFQRAQTHISLAFPKNAEQEFPIYRYWAFVEAKFFGDIERARELWKTMLKDGHNGNNNAFWISYLEFLKNYDDVDNLLRVAGMAVNSVTGHYAETVFETARRCLTERALDLARLKEFDAKVTLRRNRLKSSSSNAQADNEAGNDSQNQRKSENRSTNAPQQEKSPKSGKRKAESAVQNIATHSKRPKVSVFFSESGKWSNCSDEGAGDRPKHGETVVHDPTKDDRTVFISNLPFVTTEDELKAIFQKCGEVVSIRLVRDYAGKSKGFGYVEFPSPDQAALALELDRTPINTKTAKGVIGRPMFVSVCDTTRSKPSGFHYSTGFPEPKKLFVKNLDKVVSEEALKTFFGQHGKVVSVRLATFRNGVPKGHAYVEFATEEEASRALTATDGAQIGSKAISVAISNPPPRPSGSGNQQSHPPQPTHHQQQQQSKSKSSTNPTVVRSTAHTQLAFMPRALHRTAGGGSTDSTKDDAAAAATGPPKSNADFRKMFLKQ</sequence>
<dbReference type="InterPro" id="IPR011990">
    <property type="entry name" value="TPR-like_helical_dom_sf"/>
</dbReference>
<dbReference type="Gene3D" id="1.25.40.10">
    <property type="entry name" value="Tetratricopeptide repeat domain"/>
    <property type="match status" value="2"/>
</dbReference>
<dbReference type="GO" id="GO:0008380">
    <property type="term" value="P:RNA splicing"/>
    <property type="evidence" value="ECO:0007669"/>
    <property type="project" value="UniProtKB-KW"/>
</dbReference>
<evidence type="ECO:0000256" key="2">
    <source>
        <dbReference type="ARBA" id="ARBA00022664"/>
    </source>
</evidence>
<feature type="region of interest" description="Disordered" evidence="8">
    <location>
        <begin position="589"/>
        <end position="644"/>
    </location>
</feature>
<dbReference type="Proteomes" id="UP000278807">
    <property type="component" value="Unassembled WGS sequence"/>
</dbReference>
<organism evidence="13">
    <name type="scientific">Rodentolepis nana</name>
    <name type="common">Dwarf tapeworm</name>
    <name type="synonym">Hymenolepis nana</name>
    <dbReference type="NCBI Taxonomy" id="102285"/>
    <lineage>
        <taxon>Eukaryota</taxon>
        <taxon>Metazoa</taxon>
        <taxon>Spiralia</taxon>
        <taxon>Lophotrochozoa</taxon>
        <taxon>Platyhelminthes</taxon>
        <taxon>Cestoda</taxon>
        <taxon>Eucestoda</taxon>
        <taxon>Cyclophyllidea</taxon>
        <taxon>Hymenolepididae</taxon>
        <taxon>Rodentolepis</taxon>
    </lineage>
</organism>
<dbReference type="PANTHER" id="PTHR17204:SF25">
    <property type="entry name" value="RRM DOMAIN-CONTAINING PROTEIN"/>
    <property type="match status" value="1"/>
</dbReference>
<evidence type="ECO:0000256" key="6">
    <source>
        <dbReference type="ARBA" id="ARBA00023242"/>
    </source>
</evidence>
<feature type="region of interest" description="Disordered" evidence="8">
    <location>
        <begin position="863"/>
        <end position="957"/>
    </location>
</feature>
<dbReference type="Gene3D" id="3.30.70.330">
    <property type="match status" value="2"/>
</dbReference>
<dbReference type="InterPro" id="IPR008669">
    <property type="entry name" value="LSM_interact"/>
</dbReference>
<dbReference type="SUPFAM" id="SSF48452">
    <property type="entry name" value="TPR-like"/>
    <property type="match status" value="1"/>
</dbReference>
<evidence type="ECO:0000313" key="11">
    <source>
        <dbReference type="EMBL" id="VDO06287.1"/>
    </source>
</evidence>
<accession>A0A158QIN0</accession>
<dbReference type="SMART" id="SM00360">
    <property type="entry name" value="RRM"/>
    <property type="match status" value="2"/>
</dbReference>
<feature type="region of interest" description="Disordered" evidence="8">
    <location>
        <begin position="660"/>
        <end position="683"/>
    </location>
</feature>
<dbReference type="GO" id="GO:0005634">
    <property type="term" value="C:nucleus"/>
    <property type="evidence" value="ECO:0007669"/>
    <property type="project" value="UniProtKB-SubCell"/>
</dbReference>
<dbReference type="AlphaFoldDB" id="A0A158QIN0"/>
<reference evidence="13" key="1">
    <citation type="submission" date="2016-04" db="UniProtKB">
        <authorList>
            <consortium name="WormBaseParasite"/>
        </authorList>
    </citation>
    <scope>IDENTIFICATION</scope>
</reference>
<proteinExistence type="predicted"/>
<dbReference type="PROSITE" id="PS50102">
    <property type="entry name" value="RRM"/>
    <property type="match status" value="2"/>
</dbReference>
<dbReference type="CDD" id="cd12391">
    <property type="entry name" value="RRM1_SART3"/>
    <property type="match status" value="1"/>
</dbReference>
<keyword evidence="6" id="KW-0539">Nucleus</keyword>
<dbReference type="InterPro" id="IPR008847">
    <property type="entry name" value="Suf"/>
</dbReference>
<protein>
    <submittedName>
        <fullName evidence="13">RRM domain-containing protein</fullName>
    </submittedName>
</protein>
<dbReference type="GO" id="GO:0003723">
    <property type="term" value="F:RNA binding"/>
    <property type="evidence" value="ECO:0007669"/>
    <property type="project" value="UniProtKB-UniRule"/>
</dbReference>
<dbReference type="Pfam" id="PF05391">
    <property type="entry name" value="Lsm_interact"/>
    <property type="match status" value="1"/>
</dbReference>
<feature type="transmembrane region" description="Helical" evidence="9">
    <location>
        <begin position="69"/>
        <end position="90"/>
    </location>
</feature>
<reference evidence="11 12" key="2">
    <citation type="submission" date="2018-11" db="EMBL/GenBank/DDBJ databases">
        <authorList>
            <consortium name="Pathogen Informatics"/>
        </authorList>
    </citation>
    <scope>NUCLEOTIDE SEQUENCE [LARGE SCALE GENOMIC DNA]</scope>
</reference>
<keyword evidence="9" id="KW-0472">Membrane</keyword>
<evidence type="ECO:0000256" key="3">
    <source>
        <dbReference type="ARBA" id="ARBA00022737"/>
    </source>
</evidence>
<feature type="compositionally biased region" description="Polar residues" evidence="8">
    <location>
        <begin position="598"/>
        <end position="610"/>
    </location>
</feature>
<dbReference type="InterPro" id="IPR034217">
    <property type="entry name" value="SART3_RRM1"/>
</dbReference>
<dbReference type="InterPro" id="IPR035979">
    <property type="entry name" value="RBD_domain_sf"/>
</dbReference>
<dbReference type="OrthoDB" id="6770331at2759"/>
<dbReference type="InterPro" id="IPR003107">
    <property type="entry name" value="HAT"/>
</dbReference>
<evidence type="ECO:0000256" key="4">
    <source>
        <dbReference type="ARBA" id="ARBA00022884"/>
    </source>
</evidence>
<keyword evidence="3" id="KW-0677">Repeat</keyword>
<dbReference type="GO" id="GO:0006397">
    <property type="term" value="P:mRNA processing"/>
    <property type="evidence" value="ECO:0007669"/>
    <property type="project" value="UniProtKB-KW"/>
</dbReference>
<feature type="compositionally biased region" description="Basic and acidic residues" evidence="8">
    <location>
        <begin position="670"/>
        <end position="683"/>
    </location>
</feature>
<name>A0A158QIN0_RODNA</name>
<dbReference type="PANTHER" id="PTHR17204">
    <property type="entry name" value="PRE-MRNA PROCESSING PROTEIN PRP39-RELATED"/>
    <property type="match status" value="1"/>
</dbReference>
<feature type="compositionally biased region" description="Basic and acidic residues" evidence="8">
    <location>
        <begin position="948"/>
        <end position="957"/>
    </location>
</feature>
<evidence type="ECO:0000313" key="13">
    <source>
        <dbReference type="WBParaSite" id="HNAJ_0000967001-mRNA-1"/>
    </source>
</evidence>
<keyword evidence="5" id="KW-0508">mRNA splicing</keyword>
<dbReference type="SMART" id="SM00386">
    <property type="entry name" value="HAT"/>
    <property type="match status" value="6"/>
</dbReference>
<feature type="compositionally biased region" description="Low complexity" evidence="8">
    <location>
        <begin position="873"/>
        <end position="900"/>
    </location>
</feature>
<keyword evidence="9" id="KW-1133">Transmembrane helix</keyword>
<dbReference type="InterPro" id="IPR000504">
    <property type="entry name" value="RRM_dom"/>
</dbReference>
<feature type="compositionally biased region" description="Low complexity" evidence="8">
    <location>
        <begin position="937"/>
        <end position="946"/>
    </location>
</feature>
<feature type="domain" description="RRM" evidence="10">
    <location>
        <begin position="689"/>
        <end position="773"/>
    </location>
</feature>
<evidence type="ECO:0000256" key="1">
    <source>
        <dbReference type="ARBA" id="ARBA00004123"/>
    </source>
</evidence>
<evidence type="ECO:0000256" key="5">
    <source>
        <dbReference type="ARBA" id="ARBA00023187"/>
    </source>
</evidence>
<keyword evidence="4 7" id="KW-0694">RNA-binding</keyword>
<evidence type="ECO:0000313" key="12">
    <source>
        <dbReference type="Proteomes" id="UP000278807"/>
    </source>
</evidence>
<dbReference type="EMBL" id="UZAE01012702">
    <property type="protein sequence ID" value="VDO06287.1"/>
    <property type="molecule type" value="Genomic_DNA"/>
</dbReference>
<evidence type="ECO:0000256" key="8">
    <source>
        <dbReference type="SAM" id="MobiDB-lite"/>
    </source>
</evidence>
<dbReference type="STRING" id="102285.A0A158QIN0"/>
<evidence type="ECO:0000256" key="7">
    <source>
        <dbReference type="PROSITE-ProRule" id="PRU00176"/>
    </source>
</evidence>
<evidence type="ECO:0000259" key="10">
    <source>
        <dbReference type="PROSITE" id="PS50102"/>
    </source>
</evidence>
<dbReference type="WBParaSite" id="HNAJ_0000967001-mRNA-1">
    <property type="protein sequence ID" value="HNAJ_0000967001-mRNA-1"/>
    <property type="gene ID" value="HNAJ_0000967001"/>
</dbReference>
<dbReference type="Pfam" id="PF05843">
    <property type="entry name" value="Suf"/>
    <property type="match status" value="1"/>
</dbReference>
<dbReference type="SUPFAM" id="SSF54928">
    <property type="entry name" value="RNA-binding domain, RBD"/>
    <property type="match status" value="1"/>
</dbReference>
<comment type="subcellular location">
    <subcellularLocation>
        <location evidence="1">Nucleus</location>
    </subcellularLocation>
</comment>
<dbReference type="Pfam" id="PF00076">
    <property type="entry name" value="RRM_1"/>
    <property type="match status" value="2"/>
</dbReference>
<feature type="domain" description="RRM" evidence="10">
    <location>
        <begin position="791"/>
        <end position="868"/>
    </location>
</feature>
<feature type="compositionally biased region" description="Polar residues" evidence="8">
    <location>
        <begin position="901"/>
        <end position="911"/>
    </location>
</feature>
<keyword evidence="9" id="KW-0812">Transmembrane</keyword>
<gene>
    <name evidence="11" type="ORF">HNAJ_LOCUS9665</name>
</gene>
<evidence type="ECO:0000256" key="9">
    <source>
        <dbReference type="SAM" id="Phobius"/>
    </source>
</evidence>
<keyword evidence="12" id="KW-1185">Reference proteome</keyword>
<keyword evidence="2" id="KW-0507">mRNA processing</keyword>
<dbReference type="InterPro" id="IPR012677">
    <property type="entry name" value="Nucleotide-bd_a/b_plait_sf"/>
</dbReference>